<dbReference type="SUPFAM" id="SSF111347">
    <property type="entry name" value="Rap/Ran-GAP"/>
    <property type="match status" value="1"/>
</dbReference>
<feature type="compositionally biased region" description="Basic and acidic residues" evidence="7">
    <location>
        <begin position="156"/>
        <end position="167"/>
    </location>
</feature>
<dbReference type="GeneID" id="106057400"/>
<dbReference type="Gene3D" id="2.10.110.10">
    <property type="entry name" value="Cysteine Rich Protein"/>
    <property type="match status" value="1"/>
</dbReference>
<feature type="region of interest" description="Disordered" evidence="7">
    <location>
        <begin position="839"/>
        <end position="919"/>
    </location>
</feature>
<dbReference type="PROSITE" id="PS50023">
    <property type="entry name" value="LIM_DOMAIN_2"/>
    <property type="match status" value="1"/>
</dbReference>
<name>A0A9W2YLV5_BIOGL</name>
<keyword evidence="2 5" id="KW-0479">Metal-binding</keyword>
<evidence type="ECO:0000256" key="3">
    <source>
        <dbReference type="ARBA" id="ARBA00022833"/>
    </source>
</evidence>
<evidence type="ECO:0000256" key="6">
    <source>
        <dbReference type="SAM" id="Coils"/>
    </source>
</evidence>
<feature type="compositionally biased region" description="Basic and acidic residues" evidence="7">
    <location>
        <begin position="873"/>
        <end position="885"/>
    </location>
</feature>
<dbReference type="Pfam" id="PF02145">
    <property type="entry name" value="Rap_GAP"/>
    <property type="match status" value="1"/>
</dbReference>
<dbReference type="InterPro" id="IPR035974">
    <property type="entry name" value="Rap/Ran-GAP_sf"/>
</dbReference>
<organism evidence="10 11">
    <name type="scientific">Biomphalaria glabrata</name>
    <name type="common">Bloodfluke planorb</name>
    <name type="synonym">Freshwater snail</name>
    <dbReference type="NCBI Taxonomy" id="6526"/>
    <lineage>
        <taxon>Eukaryota</taxon>
        <taxon>Metazoa</taxon>
        <taxon>Spiralia</taxon>
        <taxon>Lophotrochozoa</taxon>
        <taxon>Mollusca</taxon>
        <taxon>Gastropoda</taxon>
        <taxon>Heterobranchia</taxon>
        <taxon>Euthyneura</taxon>
        <taxon>Panpulmonata</taxon>
        <taxon>Hygrophila</taxon>
        <taxon>Lymnaeoidea</taxon>
        <taxon>Planorbidae</taxon>
        <taxon>Biomphalaria</taxon>
    </lineage>
</organism>
<dbReference type="GO" id="GO:0051056">
    <property type="term" value="P:regulation of small GTPase mediated signal transduction"/>
    <property type="evidence" value="ECO:0007669"/>
    <property type="project" value="InterPro"/>
</dbReference>
<dbReference type="PANTHER" id="PTHR15711:SF32">
    <property type="entry name" value="RAP GTPASE ACTIVATING PROTEIN 1, ISOFORM H"/>
    <property type="match status" value="1"/>
</dbReference>
<dbReference type="GO" id="GO:0046872">
    <property type="term" value="F:metal ion binding"/>
    <property type="evidence" value="ECO:0007669"/>
    <property type="project" value="UniProtKB-KW"/>
</dbReference>
<keyword evidence="1" id="KW-0343">GTPase activation</keyword>
<dbReference type="OrthoDB" id="2499658at2759"/>
<evidence type="ECO:0000256" key="7">
    <source>
        <dbReference type="SAM" id="MobiDB-lite"/>
    </source>
</evidence>
<accession>A0A9W2YLV5</accession>
<dbReference type="PROSITE" id="PS50877">
    <property type="entry name" value="GOLOCO"/>
    <property type="match status" value="2"/>
</dbReference>
<feature type="compositionally biased region" description="Polar residues" evidence="7">
    <location>
        <begin position="887"/>
        <end position="896"/>
    </location>
</feature>
<feature type="compositionally biased region" description="Polar residues" evidence="7">
    <location>
        <begin position="849"/>
        <end position="872"/>
    </location>
</feature>
<dbReference type="Pfam" id="PF02188">
    <property type="entry name" value="GoLoco"/>
    <property type="match status" value="1"/>
</dbReference>
<dbReference type="CDD" id="cd08368">
    <property type="entry name" value="LIM"/>
    <property type="match status" value="1"/>
</dbReference>
<feature type="compositionally biased region" description="Low complexity" evidence="7">
    <location>
        <begin position="943"/>
        <end position="967"/>
    </location>
</feature>
<feature type="coiled-coil region" evidence="6">
    <location>
        <begin position="1010"/>
        <end position="1051"/>
    </location>
</feature>
<feature type="compositionally biased region" description="Basic residues" evidence="7">
    <location>
        <begin position="247"/>
        <end position="260"/>
    </location>
</feature>
<keyword evidence="3 5" id="KW-0862">Zinc</keyword>
<keyword evidence="10" id="KW-1185">Reference proteome</keyword>
<dbReference type="PROSITE" id="PS00478">
    <property type="entry name" value="LIM_DOMAIN_1"/>
    <property type="match status" value="1"/>
</dbReference>
<feature type="region of interest" description="Disordered" evidence="7">
    <location>
        <begin position="156"/>
        <end position="203"/>
    </location>
</feature>
<reference evidence="11" key="1">
    <citation type="submission" date="2025-08" db="UniProtKB">
        <authorList>
            <consortium name="RefSeq"/>
        </authorList>
    </citation>
    <scope>IDENTIFICATION</scope>
</reference>
<dbReference type="InterPro" id="IPR003109">
    <property type="entry name" value="GoLoco_motif"/>
</dbReference>
<evidence type="ECO:0000259" key="8">
    <source>
        <dbReference type="PROSITE" id="PS50023"/>
    </source>
</evidence>
<dbReference type="GO" id="GO:0005096">
    <property type="term" value="F:GTPase activator activity"/>
    <property type="evidence" value="ECO:0007669"/>
    <property type="project" value="UniProtKB-KW"/>
</dbReference>
<dbReference type="AlphaFoldDB" id="A0A9W2YLV5"/>
<dbReference type="SMART" id="SM00390">
    <property type="entry name" value="GoLoco"/>
    <property type="match status" value="2"/>
</dbReference>
<dbReference type="InterPro" id="IPR050989">
    <property type="entry name" value="Rap1_Ran_GAP"/>
</dbReference>
<evidence type="ECO:0000256" key="5">
    <source>
        <dbReference type="PROSITE-ProRule" id="PRU00125"/>
    </source>
</evidence>
<dbReference type="RefSeq" id="XP_055863651.1">
    <property type="nucleotide sequence ID" value="XM_056007676.1"/>
</dbReference>
<sequence>MDYNCGIYFPQSGEGYISFVDPADDSWIERHLEDVSHCPELNMAASRRPLPQNIFSTLPDPTNRSKVYLAERANRRAILENVFLGQPISKSYFPTTPKSPVVVSRKAQNRRRHPKPNLLAKVCFNCGHSRISKDSEEVKSSWSTINVQAYCPNGERAAKEPSMDRKGPPPPLTLSPDRLSTGSPELSPISLRHKKSQSVTFADKHRKDLSDSLPSVEVLPPFTLQLSPKSRKSLSPSLLRRALSPSLRRRNKIRNSKRSHSTGNVDMCSGCGFPIMEENMVSAQGSRYHTTCFRCARCDTQLTLKSYRKQSMEGQLYCEAHAPPSQGSTPSPETDEKNSDLFEMLERLQGTRIDDQRCDMTNFYKGPDFLDSLLLLQSRRYEDQRCLLPSPTKPDQSPAPVVNEDQRQNIQQILQAGPPYPMIVLPPRGGYWMEGSEGFFTSEEDNVHESISSLHPSASELSIDTDFTAQCYRCEFYGKEHFNYYAFDEVVGPIVLSVKAESVTTDCINAIVRTRFCTRQEILHSVSIEAPNPAKIAKCICDEITTDRFHPVLSLKGSELVMSYDEHVLTHKFKFGIIYQRKGQTSEEELFGNKTHSPAMDVFLDTIGDRVQLKNFKGFRGGLDTTHCQTGAESVYTQYNGKEIMFHVSTLLPYTEGDAQQLQRKRHIGNDIVAMVFQEENTPFVPDMIASHFLHCFIVVQPVNSESEPPRYKISVAARKDVPRFYPLLPQPAEFVSGEDFRDFLLTKLINAELACYKADQFAKLGDRTRVSLLESLYHDLHKRNLELYGITAAQNPKQEGSRLLDSVKRAFSGKGRSPSLESSALTAQKKLNGLQGSLATVGEDDKGTNSPVRKSPSTPRNLVRQYSSSFEKQPKSNRDSKGNLRLDNSTHTGLNYQACASPPPSPQSSPSSVSSTTRTNQLILISRSNSESSFNSMEEFPAANNNNNSNINNNIGNNGANNIKNSNLEDSDTGMVMESMSSTGTPNITTHNSTPYTGEYVFSLESDVHDHLQRQIDQLRGEVHKLKSEKHDLLRQHAAQQKEIKSLKEQEMLLTTELRSALHELSAYKEGSVPTQIVMEDSSSA</sequence>
<dbReference type="InterPro" id="IPR001781">
    <property type="entry name" value="Znf_LIM"/>
</dbReference>
<gene>
    <name evidence="11" type="primary">LOC106057400</name>
</gene>
<dbReference type="InterPro" id="IPR000331">
    <property type="entry name" value="Rap/Ran_GAP_dom"/>
</dbReference>
<dbReference type="SMART" id="SM00132">
    <property type="entry name" value="LIM"/>
    <property type="match status" value="1"/>
</dbReference>
<evidence type="ECO:0000256" key="2">
    <source>
        <dbReference type="ARBA" id="ARBA00022723"/>
    </source>
</evidence>
<feature type="region of interest" description="Disordered" evidence="7">
    <location>
        <begin position="227"/>
        <end position="262"/>
    </location>
</feature>
<dbReference type="GO" id="GO:0005737">
    <property type="term" value="C:cytoplasm"/>
    <property type="evidence" value="ECO:0007669"/>
    <property type="project" value="TreeGrafter"/>
</dbReference>
<protein>
    <submittedName>
        <fullName evidence="11">Rap1 GTPase-activating protein 1-like isoform X1</fullName>
    </submittedName>
</protein>
<dbReference type="PANTHER" id="PTHR15711">
    <property type="entry name" value="RAP GTPASE-ACTIVATING PROTEIN"/>
    <property type="match status" value="1"/>
</dbReference>
<dbReference type="Gene3D" id="6.10.140.210">
    <property type="match status" value="1"/>
</dbReference>
<feature type="domain" description="Rap-GAP" evidence="9">
    <location>
        <begin position="561"/>
        <end position="777"/>
    </location>
</feature>
<evidence type="ECO:0000259" key="9">
    <source>
        <dbReference type="PROSITE" id="PS50085"/>
    </source>
</evidence>
<dbReference type="Gene3D" id="3.40.50.11210">
    <property type="entry name" value="Rap/Ran-GAP"/>
    <property type="match status" value="1"/>
</dbReference>
<keyword evidence="6" id="KW-0175">Coiled coil</keyword>
<dbReference type="Proteomes" id="UP001165740">
    <property type="component" value="Chromosome 13"/>
</dbReference>
<proteinExistence type="predicted"/>
<dbReference type="Pfam" id="PF21022">
    <property type="entry name" value="Rap-GAP_dimer"/>
    <property type="match status" value="1"/>
</dbReference>
<dbReference type="PROSITE" id="PS50085">
    <property type="entry name" value="RAPGAP"/>
    <property type="match status" value="1"/>
</dbReference>
<evidence type="ECO:0000313" key="11">
    <source>
        <dbReference type="RefSeq" id="XP_055863651.1"/>
    </source>
</evidence>
<dbReference type="FunFam" id="3.40.50.11210:FF:000001">
    <property type="entry name" value="Ral GTPase-activating protein subunit alpha-1 isoform 1"/>
    <property type="match status" value="1"/>
</dbReference>
<dbReference type="OMA" id="WRCTSTE"/>
<feature type="domain" description="LIM zinc-binding" evidence="8">
    <location>
        <begin position="266"/>
        <end position="328"/>
    </location>
</feature>
<evidence type="ECO:0000256" key="1">
    <source>
        <dbReference type="ARBA" id="ARBA00022468"/>
    </source>
</evidence>
<dbReference type="Pfam" id="PF00412">
    <property type="entry name" value="LIM"/>
    <property type="match status" value="1"/>
</dbReference>
<feature type="region of interest" description="Disordered" evidence="7">
    <location>
        <begin position="943"/>
        <end position="969"/>
    </location>
</feature>
<dbReference type="InterPro" id="IPR011990">
    <property type="entry name" value="TPR-like_helical_dom_sf"/>
</dbReference>
<feature type="compositionally biased region" description="Low complexity" evidence="7">
    <location>
        <begin position="233"/>
        <end position="246"/>
    </location>
</feature>
<dbReference type="Gene3D" id="1.25.40.10">
    <property type="entry name" value="Tetratricopeptide repeat domain"/>
    <property type="match status" value="1"/>
</dbReference>
<evidence type="ECO:0000313" key="10">
    <source>
        <dbReference type="Proteomes" id="UP001165740"/>
    </source>
</evidence>
<evidence type="ECO:0000256" key="4">
    <source>
        <dbReference type="ARBA" id="ARBA00023038"/>
    </source>
</evidence>
<keyword evidence="4 5" id="KW-0440">LIM domain</keyword>